<gene>
    <name evidence="1" type="ORF">GMD30_10260</name>
</gene>
<reference evidence="1 2" key="1">
    <citation type="journal article" date="2019" name="Nat. Med.">
        <title>A library of human gut bacterial isolates paired with longitudinal multiomics data enables mechanistic microbiome research.</title>
        <authorList>
            <person name="Poyet M."/>
            <person name="Groussin M."/>
            <person name="Gibbons S.M."/>
            <person name="Avila-Pacheco J."/>
            <person name="Jiang X."/>
            <person name="Kearney S.M."/>
            <person name="Perrotta A.R."/>
            <person name="Berdy B."/>
            <person name="Zhao S."/>
            <person name="Lieberman T.D."/>
            <person name="Swanson P.K."/>
            <person name="Smith M."/>
            <person name="Roesemann S."/>
            <person name="Alexander J.E."/>
            <person name="Rich S.A."/>
            <person name="Livny J."/>
            <person name="Vlamakis H."/>
            <person name="Clish C."/>
            <person name="Bullock K."/>
            <person name="Deik A."/>
            <person name="Scott J."/>
            <person name="Pierce K.A."/>
            <person name="Xavier R.J."/>
            <person name="Alm E.J."/>
        </authorList>
    </citation>
    <scope>NUCLEOTIDE SEQUENCE [LARGE SCALE GENOMIC DNA]</scope>
    <source>
        <strain evidence="1 2">BIOML-A1</strain>
    </source>
</reference>
<sequence length="58" mass="6760">MTEKIKEQILAVRATGRTNMFDTNMVQVIANEMKFYELVIFIEEHKGDYAKFILTGEC</sequence>
<dbReference type="RefSeq" id="WP_021869615.1">
    <property type="nucleotide sequence ID" value="NZ_WNAK01000003.1"/>
</dbReference>
<proteinExistence type="predicted"/>
<evidence type="ECO:0000313" key="1">
    <source>
        <dbReference type="EMBL" id="MTR82072.1"/>
    </source>
</evidence>
<dbReference type="EMBL" id="WNAL01000019">
    <property type="protein sequence ID" value="MTR82072.1"/>
    <property type="molecule type" value="Genomic_DNA"/>
</dbReference>
<evidence type="ECO:0000313" key="2">
    <source>
        <dbReference type="Proteomes" id="UP000446657"/>
    </source>
</evidence>
<name>A0A844KMW5_9FIRM</name>
<protein>
    <submittedName>
        <fullName evidence="1">DUF5049 domain-containing protein</fullName>
    </submittedName>
</protein>
<dbReference type="InterPro" id="IPR032488">
    <property type="entry name" value="DUF5049"/>
</dbReference>
<accession>A0A844KMW5</accession>
<dbReference type="AlphaFoldDB" id="A0A844KMW5"/>
<comment type="caution">
    <text evidence="1">The sequence shown here is derived from an EMBL/GenBank/DDBJ whole genome shotgun (WGS) entry which is preliminary data.</text>
</comment>
<organism evidence="1 2">
    <name type="scientific">Roseburia faecis</name>
    <dbReference type="NCBI Taxonomy" id="301302"/>
    <lineage>
        <taxon>Bacteria</taxon>
        <taxon>Bacillati</taxon>
        <taxon>Bacillota</taxon>
        <taxon>Clostridia</taxon>
        <taxon>Lachnospirales</taxon>
        <taxon>Lachnospiraceae</taxon>
        <taxon>Roseburia</taxon>
    </lineage>
</organism>
<dbReference type="Pfam" id="PF16468">
    <property type="entry name" value="DUF5049"/>
    <property type="match status" value="1"/>
</dbReference>
<dbReference type="Proteomes" id="UP000446657">
    <property type="component" value="Unassembled WGS sequence"/>
</dbReference>